<keyword evidence="2" id="KW-1185">Reference proteome</keyword>
<gene>
    <name evidence="1" type="ORF">GCM10009745_33530</name>
</gene>
<organism evidence="1 2">
    <name type="scientific">Kribbella yunnanensis</name>
    <dbReference type="NCBI Taxonomy" id="190194"/>
    <lineage>
        <taxon>Bacteria</taxon>
        <taxon>Bacillati</taxon>
        <taxon>Actinomycetota</taxon>
        <taxon>Actinomycetes</taxon>
        <taxon>Propionibacteriales</taxon>
        <taxon>Kribbellaceae</taxon>
        <taxon>Kribbella</taxon>
    </lineage>
</organism>
<proteinExistence type="predicted"/>
<dbReference type="EMBL" id="BAAANF010000010">
    <property type="protein sequence ID" value="GAA1686246.1"/>
    <property type="molecule type" value="Genomic_DNA"/>
</dbReference>
<protein>
    <submittedName>
        <fullName evidence="1">Uncharacterized protein</fullName>
    </submittedName>
</protein>
<evidence type="ECO:0000313" key="1">
    <source>
        <dbReference type="EMBL" id="GAA1686246.1"/>
    </source>
</evidence>
<accession>A0ABN2HE79</accession>
<name>A0ABN2HE79_9ACTN</name>
<reference evidence="1 2" key="1">
    <citation type="journal article" date="2019" name="Int. J. Syst. Evol. Microbiol.">
        <title>The Global Catalogue of Microorganisms (GCM) 10K type strain sequencing project: providing services to taxonomists for standard genome sequencing and annotation.</title>
        <authorList>
            <consortium name="The Broad Institute Genomics Platform"/>
            <consortium name="The Broad Institute Genome Sequencing Center for Infectious Disease"/>
            <person name="Wu L."/>
            <person name="Ma J."/>
        </authorList>
    </citation>
    <scope>NUCLEOTIDE SEQUENCE [LARGE SCALE GENOMIC DNA]</scope>
    <source>
        <strain evidence="1 2">JCM 14307</strain>
    </source>
</reference>
<comment type="caution">
    <text evidence="1">The sequence shown here is derived from an EMBL/GenBank/DDBJ whole genome shotgun (WGS) entry which is preliminary data.</text>
</comment>
<sequence length="71" mass="6868">MPAAVLVEEPAGYPFECFDDDAAALCVGVEPVAELGSAVLDPEEGEVAEAEIALGVGNAPVVAGAGGALVG</sequence>
<dbReference type="Proteomes" id="UP001500280">
    <property type="component" value="Unassembled WGS sequence"/>
</dbReference>
<evidence type="ECO:0000313" key="2">
    <source>
        <dbReference type="Proteomes" id="UP001500280"/>
    </source>
</evidence>